<dbReference type="EMBL" id="SLYC01000011">
    <property type="protein sequence ID" value="TCQ03101.1"/>
    <property type="molecule type" value="Genomic_DNA"/>
</dbReference>
<dbReference type="InterPro" id="IPR013324">
    <property type="entry name" value="RNA_pol_sigma_r3/r4-like"/>
</dbReference>
<dbReference type="InterPro" id="IPR014284">
    <property type="entry name" value="RNA_pol_sigma-70_dom"/>
</dbReference>
<reference evidence="7 8" key="1">
    <citation type="submission" date="2019-03" db="EMBL/GenBank/DDBJ databases">
        <title>Genomic Encyclopedia of Type Strains, Phase IV (KMG-IV): sequencing the most valuable type-strain genomes for metagenomic binning, comparative biology and taxonomic classification.</title>
        <authorList>
            <person name="Goeker M."/>
        </authorList>
    </citation>
    <scope>NUCLEOTIDE SEQUENCE [LARGE SCALE GENOMIC DNA]</scope>
    <source>
        <strain evidence="7 8">DSM 100013</strain>
    </source>
</reference>
<evidence type="ECO:0000313" key="7">
    <source>
        <dbReference type="EMBL" id="TCQ03101.1"/>
    </source>
</evidence>
<evidence type="ECO:0000256" key="2">
    <source>
        <dbReference type="ARBA" id="ARBA00023015"/>
    </source>
</evidence>
<dbReference type="GO" id="GO:0003677">
    <property type="term" value="F:DNA binding"/>
    <property type="evidence" value="ECO:0007669"/>
    <property type="project" value="InterPro"/>
</dbReference>
<evidence type="ECO:0000259" key="6">
    <source>
        <dbReference type="Pfam" id="PF08281"/>
    </source>
</evidence>
<name>A0A4R2TIM0_9FIRM</name>
<dbReference type="Gene3D" id="1.10.1740.10">
    <property type="match status" value="1"/>
</dbReference>
<dbReference type="RefSeq" id="WP_207667858.1">
    <property type="nucleotide sequence ID" value="NZ_CP058648.1"/>
</dbReference>
<dbReference type="InterPro" id="IPR013249">
    <property type="entry name" value="RNA_pol_sigma70_r4_t2"/>
</dbReference>
<keyword evidence="3" id="KW-0731">Sigma factor</keyword>
<evidence type="ECO:0000313" key="8">
    <source>
        <dbReference type="Proteomes" id="UP000295504"/>
    </source>
</evidence>
<dbReference type="Pfam" id="PF08281">
    <property type="entry name" value="Sigma70_r4_2"/>
    <property type="match status" value="1"/>
</dbReference>
<feature type="domain" description="RNA polymerase sigma factor 70 region 4 type 2" evidence="6">
    <location>
        <begin position="112"/>
        <end position="159"/>
    </location>
</feature>
<organism evidence="7 8">
    <name type="scientific">Serpentinicella alkaliphila</name>
    <dbReference type="NCBI Taxonomy" id="1734049"/>
    <lineage>
        <taxon>Bacteria</taxon>
        <taxon>Bacillati</taxon>
        <taxon>Bacillota</taxon>
        <taxon>Clostridia</taxon>
        <taxon>Peptostreptococcales</taxon>
        <taxon>Natronincolaceae</taxon>
        <taxon>Serpentinicella</taxon>
    </lineage>
</organism>
<accession>A0A4R2TIM0</accession>
<dbReference type="Pfam" id="PF04542">
    <property type="entry name" value="Sigma70_r2"/>
    <property type="match status" value="1"/>
</dbReference>
<comment type="caution">
    <text evidence="7">The sequence shown here is derived from an EMBL/GenBank/DDBJ whole genome shotgun (WGS) entry which is preliminary data.</text>
</comment>
<dbReference type="SUPFAM" id="SSF88946">
    <property type="entry name" value="Sigma2 domain of RNA polymerase sigma factors"/>
    <property type="match status" value="1"/>
</dbReference>
<dbReference type="NCBIfam" id="TIGR02937">
    <property type="entry name" value="sigma70-ECF"/>
    <property type="match status" value="1"/>
</dbReference>
<keyword evidence="8" id="KW-1185">Reference proteome</keyword>
<protein>
    <submittedName>
        <fullName evidence="7">RNA polymerase sigma (SigV) subunit</fullName>
    </submittedName>
</protein>
<gene>
    <name evidence="7" type="ORF">EDD79_101165</name>
</gene>
<evidence type="ECO:0000256" key="1">
    <source>
        <dbReference type="ARBA" id="ARBA00010641"/>
    </source>
</evidence>
<evidence type="ECO:0000259" key="5">
    <source>
        <dbReference type="Pfam" id="PF04542"/>
    </source>
</evidence>
<dbReference type="InterPro" id="IPR036388">
    <property type="entry name" value="WH-like_DNA-bd_sf"/>
</dbReference>
<evidence type="ECO:0000256" key="3">
    <source>
        <dbReference type="ARBA" id="ARBA00023082"/>
    </source>
</evidence>
<feature type="domain" description="RNA polymerase sigma-70 region 2" evidence="5">
    <location>
        <begin position="23"/>
        <end position="88"/>
    </location>
</feature>
<dbReference type="PANTHER" id="PTHR43133:SF51">
    <property type="entry name" value="RNA POLYMERASE SIGMA FACTOR"/>
    <property type="match status" value="1"/>
</dbReference>
<dbReference type="Gene3D" id="1.10.10.10">
    <property type="entry name" value="Winged helix-like DNA-binding domain superfamily/Winged helix DNA-binding domain"/>
    <property type="match status" value="1"/>
</dbReference>
<dbReference type="SUPFAM" id="SSF88659">
    <property type="entry name" value="Sigma3 and sigma4 domains of RNA polymerase sigma factors"/>
    <property type="match status" value="1"/>
</dbReference>
<keyword evidence="2" id="KW-0805">Transcription regulation</keyword>
<dbReference type="Proteomes" id="UP000295504">
    <property type="component" value="Unassembled WGS sequence"/>
</dbReference>
<proteinExistence type="inferred from homology"/>
<dbReference type="InterPro" id="IPR007627">
    <property type="entry name" value="RNA_pol_sigma70_r2"/>
</dbReference>
<evidence type="ECO:0000256" key="4">
    <source>
        <dbReference type="ARBA" id="ARBA00023163"/>
    </source>
</evidence>
<dbReference type="InterPro" id="IPR039425">
    <property type="entry name" value="RNA_pol_sigma-70-like"/>
</dbReference>
<dbReference type="GO" id="GO:0006352">
    <property type="term" value="P:DNA-templated transcription initiation"/>
    <property type="evidence" value="ECO:0007669"/>
    <property type="project" value="InterPro"/>
</dbReference>
<sequence length="168" mass="20168">MEFEDLVIASQEGDDNAFYELMKLNKVKLYRIAYTYLKNEEDSLEAIQETTYRAYTKLKKLKEPQFFKTWLVRILINYCFDELKRQKKCLPMLNDKEISQEMNNDRLDMEWAIDKLLPKYRDIIILKYFEDLRIQDIALILECPEGTVKTWLNKALNELRTIIKEGGH</sequence>
<comment type="similarity">
    <text evidence="1">Belongs to the sigma-70 factor family. ECF subfamily.</text>
</comment>
<dbReference type="AlphaFoldDB" id="A0A4R2TIM0"/>
<dbReference type="PANTHER" id="PTHR43133">
    <property type="entry name" value="RNA POLYMERASE ECF-TYPE SIGMA FACTO"/>
    <property type="match status" value="1"/>
</dbReference>
<dbReference type="InterPro" id="IPR013325">
    <property type="entry name" value="RNA_pol_sigma_r2"/>
</dbReference>
<dbReference type="GO" id="GO:0016987">
    <property type="term" value="F:sigma factor activity"/>
    <property type="evidence" value="ECO:0007669"/>
    <property type="project" value="UniProtKB-KW"/>
</dbReference>
<dbReference type="CDD" id="cd06171">
    <property type="entry name" value="Sigma70_r4"/>
    <property type="match status" value="1"/>
</dbReference>
<keyword evidence="4" id="KW-0804">Transcription</keyword>